<reference evidence="1" key="2">
    <citation type="submission" date="2020-09" db="EMBL/GenBank/DDBJ databases">
        <authorList>
            <person name="Sun Q."/>
            <person name="Ohkuma M."/>
        </authorList>
    </citation>
    <scope>NUCLEOTIDE SEQUENCE</scope>
    <source>
        <strain evidence="1">JCM 5069</strain>
    </source>
</reference>
<evidence type="ECO:0000313" key="1">
    <source>
        <dbReference type="EMBL" id="GHH88608.1"/>
    </source>
</evidence>
<proteinExistence type="predicted"/>
<dbReference type="Proteomes" id="UP000603708">
    <property type="component" value="Unassembled WGS sequence"/>
</dbReference>
<organism evidence="1 2">
    <name type="scientific">Streptomyces sulfonofaciens</name>
    <dbReference type="NCBI Taxonomy" id="68272"/>
    <lineage>
        <taxon>Bacteria</taxon>
        <taxon>Bacillati</taxon>
        <taxon>Actinomycetota</taxon>
        <taxon>Actinomycetes</taxon>
        <taxon>Kitasatosporales</taxon>
        <taxon>Streptomycetaceae</taxon>
        <taxon>Streptomyces</taxon>
    </lineage>
</organism>
<accession>A0A919GQZ2</accession>
<dbReference type="AlphaFoldDB" id="A0A919GQZ2"/>
<sequence length="88" mass="8798">MGAPAFPRAPGCPGCPVCCVCRVRRVGAGCSGCSGCSACPALPVLPASRLVRPGGYLGTGYVSCFTRDMKGAVSTCCTPSNAPSRVLT</sequence>
<comment type="caution">
    <text evidence="1">The sequence shown here is derived from an EMBL/GenBank/DDBJ whole genome shotgun (WGS) entry which is preliminary data.</text>
</comment>
<keyword evidence="2" id="KW-1185">Reference proteome</keyword>
<reference evidence="1" key="1">
    <citation type="journal article" date="2014" name="Int. J. Syst. Evol. Microbiol.">
        <title>Complete genome sequence of Corynebacterium casei LMG S-19264T (=DSM 44701T), isolated from a smear-ripened cheese.</title>
        <authorList>
            <consortium name="US DOE Joint Genome Institute (JGI-PGF)"/>
            <person name="Walter F."/>
            <person name="Albersmeier A."/>
            <person name="Kalinowski J."/>
            <person name="Ruckert C."/>
        </authorList>
    </citation>
    <scope>NUCLEOTIDE SEQUENCE</scope>
    <source>
        <strain evidence="1">JCM 5069</strain>
    </source>
</reference>
<protein>
    <submittedName>
        <fullName evidence="1">Uncharacterized protein</fullName>
    </submittedName>
</protein>
<gene>
    <name evidence="1" type="ORF">GCM10018793_68870</name>
</gene>
<evidence type="ECO:0000313" key="2">
    <source>
        <dbReference type="Proteomes" id="UP000603708"/>
    </source>
</evidence>
<dbReference type="EMBL" id="BNCD01000039">
    <property type="protein sequence ID" value="GHH88608.1"/>
    <property type="molecule type" value="Genomic_DNA"/>
</dbReference>
<name>A0A919GQZ2_9ACTN</name>